<dbReference type="SUPFAM" id="SSF88659">
    <property type="entry name" value="Sigma3 and sigma4 domains of RNA polymerase sigma factors"/>
    <property type="match status" value="1"/>
</dbReference>
<gene>
    <name evidence="7" type="ORF">BFS30_21245</name>
</gene>
<dbReference type="Pfam" id="PF08281">
    <property type="entry name" value="Sigma70_r4_2"/>
    <property type="match status" value="1"/>
</dbReference>
<dbReference type="NCBIfam" id="TIGR02985">
    <property type="entry name" value="Sig70_bacteroi1"/>
    <property type="match status" value="1"/>
</dbReference>
<dbReference type="InterPro" id="IPR014284">
    <property type="entry name" value="RNA_pol_sigma-70_dom"/>
</dbReference>
<dbReference type="InterPro" id="IPR014327">
    <property type="entry name" value="RNA_pol_sigma70_bacteroid"/>
</dbReference>
<keyword evidence="4" id="KW-0804">Transcription</keyword>
<dbReference type="OrthoDB" id="659569at2"/>
<sequence length="191" mass="22392">MANYSTCTDNELIALWKEGNDAVFREIYLRYDKLLYLYAYKKLRNREESKDVVQDSFTWLLNHRNELHLHTSLSGYLYKTVLHQILDIFKHKGIIKKYAESGEHYIEVNSPEADYLIREKDIAALIENEIAAMPPKMREIYTLKRREFLSTKEIAGQLGLSAHTVSTQLKRAMKHLKVKLGTVVFILWILS</sequence>
<proteinExistence type="inferred from homology"/>
<evidence type="ECO:0000313" key="7">
    <source>
        <dbReference type="EMBL" id="AOM79463.1"/>
    </source>
</evidence>
<protein>
    <submittedName>
        <fullName evidence="7">RNA polymerase subunit sigma-70</fullName>
    </submittedName>
</protein>
<keyword evidence="2" id="KW-0805">Transcription regulation</keyword>
<keyword evidence="3" id="KW-0731">Sigma factor</keyword>
<dbReference type="PANTHER" id="PTHR43133">
    <property type="entry name" value="RNA POLYMERASE ECF-TYPE SIGMA FACTO"/>
    <property type="match status" value="1"/>
</dbReference>
<feature type="domain" description="RNA polymerase sigma-70 region 2" evidence="5">
    <location>
        <begin position="28"/>
        <end position="91"/>
    </location>
</feature>
<dbReference type="Pfam" id="PF04542">
    <property type="entry name" value="Sigma70_r2"/>
    <property type="match status" value="1"/>
</dbReference>
<dbReference type="InterPro" id="IPR007627">
    <property type="entry name" value="RNA_pol_sigma70_r2"/>
</dbReference>
<dbReference type="PANTHER" id="PTHR43133:SF46">
    <property type="entry name" value="RNA POLYMERASE SIGMA-70 FACTOR ECF SUBFAMILY"/>
    <property type="match status" value="1"/>
</dbReference>
<organism evidence="7 8">
    <name type="scientific">Pedobacter steynii</name>
    <dbReference type="NCBI Taxonomy" id="430522"/>
    <lineage>
        <taxon>Bacteria</taxon>
        <taxon>Pseudomonadati</taxon>
        <taxon>Bacteroidota</taxon>
        <taxon>Sphingobacteriia</taxon>
        <taxon>Sphingobacteriales</taxon>
        <taxon>Sphingobacteriaceae</taxon>
        <taxon>Pedobacter</taxon>
    </lineage>
</organism>
<dbReference type="KEGG" id="psty:BFS30_21245"/>
<comment type="similarity">
    <text evidence="1">Belongs to the sigma-70 factor family. ECF subfamily.</text>
</comment>
<evidence type="ECO:0000259" key="6">
    <source>
        <dbReference type="Pfam" id="PF08281"/>
    </source>
</evidence>
<evidence type="ECO:0000259" key="5">
    <source>
        <dbReference type="Pfam" id="PF04542"/>
    </source>
</evidence>
<evidence type="ECO:0000256" key="3">
    <source>
        <dbReference type="ARBA" id="ARBA00023082"/>
    </source>
</evidence>
<dbReference type="RefSeq" id="WP_069381125.1">
    <property type="nucleotide sequence ID" value="NZ_CP017141.1"/>
</dbReference>
<dbReference type="GO" id="GO:0006352">
    <property type="term" value="P:DNA-templated transcription initiation"/>
    <property type="evidence" value="ECO:0007669"/>
    <property type="project" value="InterPro"/>
</dbReference>
<dbReference type="EMBL" id="CP017141">
    <property type="protein sequence ID" value="AOM79463.1"/>
    <property type="molecule type" value="Genomic_DNA"/>
</dbReference>
<dbReference type="InterPro" id="IPR013249">
    <property type="entry name" value="RNA_pol_sigma70_r4_t2"/>
</dbReference>
<dbReference type="SUPFAM" id="SSF88946">
    <property type="entry name" value="Sigma2 domain of RNA polymerase sigma factors"/>
    <property type="match status" value="1"/>
</dbReference>
<dbReference type="InterPro" id="IPR013325">
    <property type="entry name" value="RNA_pol_sigma_r2"/>
</dbReference>
<evidence type="ECO:0000256" key="2">
    <source>
        <dbReference type="ARBA" id="ARBA00023015"/>
    </source>
</evidence>
<accession>A0A1D7QLH5</accession>
<dbReference type="Proteomes" id="UP000094313">
    <property type="component" value="Chromosome"/>
</dbReference>
<name>A0A1D7QLH5_9SPHI</name>
<evidence type="ECO:0000313" key="8">
    <source>
        <dbReference type="Proteomes" id="UP000094313"/>
    </source>
</evidence>
<dbReference type="Gene3D" id="1.10.1740.10">
    <property type="match status" value="1"/>
</dbReference>
<dbReference type="GO" id="GO:0016987">
    <property type="term" value="F:sigma factor activity"/>
    <property type="evidence" value="ECO:0007669"/>
    <property type="project" value="UniProtKB-KW"/>
</dbReference>
<dbReference type="AlphaFoldDB" id="A0A1D7QLH5"/>
<evidence type="ECO:0000256" key="1">
    <source>
        <dbReference type="ARBA" id="ARBA00010641"/>
    </source>
</evidence>
<feature type="domain" description="RNA polymerase sigma factor 70 region 4 type 2" evidence="6">
    <location>
        <begin position="125"/>
        <end position="176"/>
    </location>
</feature>
<dbReference type="InterPro" id="IPR036388">
    <property type="entry name" value="WH-like_DNA-bd_sf"/>
</dbReference>
<dbReference type="NCBIfam" id="TIGR02937">
    <property type="entry name" value="sigma70-ECF"/>
    <property type="match status" value="1"/>
</dbReference>
<keyword evidence="8" id="KW-1185">Reference proteome</keyword>
<dbReference type="Gene3D" id="1.10.10.10">
    <property type="entry name" value="Winged helix-like DNA-binding domain superfamily/Winged helix DNA-binding domain"/>
    <property type="match status" value="1"/>
</dbReference>
<dbReference type="InterPro" id="IPR039425">
    <property type="entry name" value="RNA_pol_sigma-70-like"/>
</dbReference>
<dbReference type="InterPro" id="IPR013324">
    <property type="entry name" value="RNA_pol_sigma_r3/r4-like"/>
</dbReference>
<dbReference type="CDD" id="cd06171">
    <property type="entry name" value="Sigma70_r4"/>
    <property type="match status" value="1"/>
</dbReference>
<reference evidence="7 8" key="1">
    <citation type="submission" date="2016-08" db="EMBL/GenBank/DDBJ databases">
        <authorList>
            <person name="Seilhamer J.J."/>
        </authorList>
    </citation>
    <scope>NUCLEOTIDE SEQUENCE [LARGE SCALE GENOMIC DNA]</scope>
    <source>
        <strain evidence="7 8">DX4</strain>
    </source>
</reference>
<evidence type="ECO:0000256" key="4">
    <source>
        <dbReference type="ARBA" id="ARBA00023163"/>
    </source>
</evidence>
<dbReference type="GO" id="GO:0003677">
    <property type="term" value="F:DNA binding"/>
    <property type="evidence" value="ECO:0007669"/>
    <property type="project" value="InterPro"/>
</dbReference>